<feature type="compositionally biased region" description="Basic and acidic residues" evidence="2">
    <location>
        <begin position="164"/>
        <end position="177"/>
    </location>
</feature>
<proteinExistence type="predicted"/>
<dbReference type="SUPFAM" id="SSF53784">
    <property type="entry name" value="Phosphofructokinase"/>
    <property type="match status" value="1"/>
</dbReference>
<dbReference type="PANTHER" id="PTHR45770">
    <property type="entry name" value="ATP-DEPENDENT 6-PHOSPHOFRUCTOKINASE 1"/>
    <property type="match status" value="1"/>
</dbReference>
<dbReference type="GO" id="GO:0003872">
    <property type="term" value="F:6-phosphofructokinase activity"/>
    <property type="evidence" value="ECO:0007669"/>
    <property type="project" value="InterPro"/>
</dbReference>
<dbReference type="EnsemblPlants" id="ORUFI05G18600.1">
    <property type="protein sequence ID" value="ORUFI05G18600.1"/>
    <property type="gene ID" value="ORUFI05G18600"/>
</dbReference>
<dbReference type="Gene3D" id="3.40.50.460">
    <property type="entry name" value="Phosphofructokinase domain"/>
    <property type="match status" value="1"/>
</dbReference>
<feature type="compositionally biased region" description="Basic and acidic residues" evidence="2">
    <location>
        <begin position="109"/>
        <end position="128"/>
    </location>
</feature>
<dbReference type="STRING" id="4529.A0A0E0PMU4"/>
<sequence>MSILAHAEKASRQRFVQSRWRSWRKKAAKRFKPIPRSCRRSSRTWPAMRDIKIMGFFISKRRGRGHGGSFRFHTTVEAAQQAIATGHVEAESAANGVGLTKLMGRSAGHRGEERQTARRAAQERDGRRCPTRLARHRPPPAMRCPSSRRPPPPRGPPSPAVLDATRREEGAERWGEPERRKKRIGFGYLRMTCVAHVGHTSVADMWDPPFLNYFFYG</sequence>
<dbReference type="eggNOG" id="KOG2440">
    <property type="taxonomic scope" value="Eukaryota"/>
</dbReference>
<evidence type="ECO:0000313" key="4">
    <source>
        <dbReference type="Proteomes" id="UP000008022"/>
    </source>
</evidence>
<evidence type="ECO:0000256" key="1">
    <source>
        <dbReference type="ARBA" id="ARBA00022533"/>
    </source>
</evidence>
<accession>A0A0E0PMU4</accession>
<dbReference type="OMA" id="TSVADMW"/>
<evidence type="ECO:0000256" key="2">
    <source>
        <dbReference type="SAM" id="MobiDB-lite"/>
    </source>
</evidence>
<organism evidence="3 4">
    <name type="scientific">Oryza rufipogon</name>
    <name type="common">Brownbeard rice</name>
    <name type="synonym">Asian wild rice</name>
    <dbReference type="NCBI Taxonomy" id="4529"/>
    <lineage>
        <taxon>Eukaryota</taxon>
        <taxon>Viridiplantae</taxon>
        <taxon>Streptophyta</taxon>
        <taxon>Embryophyta</taxon>
        <taxon>Tracheophyta</taxon>
        <taxon>Spermatophyta</taxon>
        <taxon>Magnoliopsida</taxon>
        <taxon>Liliopsida</taxon>
        <taxon>Poales</taxon>
        <taxon>Poaceae</taxon>
        <taxon>BOP clade</taxon>
        <taxon>Oryzoideae</taxon>
        <taxon>Oryzeae</taxon>
        <taxon>Oryzinae</taxon>
        <taxon>Oryza</taxon>
    </lineage>
</organism>
<keyword evidence="1" id="KW-0021">Allosteric enzyme</keyword>
<name>A0A0E0PMU4_ORYRU</name>
<keyword evidence="4" id="KW-1185">Reference proteome</keyword>
<feature type="compositionally biased region" description="Basic residues" evidence="2">
    <location>
        <begin position="129"/>
        <end position="138"/>
    </location>
</feature>
<dbReference type="Proteomes" id="UP000008022">
    <property type="component" value="Unassembled WGS sequence"/>
</dbReference>
<dbReference type="Gramene" id="ORUFI05G18600.1">
    <property type="protein sequence ID" value="ORUFI05G18600.1"/>
    <property type="gene ID" value="ORUFI05G18600"/>
</dbReference>
<feature type="region of interest" description="Disordered" evidence="2">
    <location>
        <begin position="104"/>
        <end position="177"/>
    </location>
</feature>
<reference evidence="3" key="2">
    <citation type="submission" date="2015-06" db="UniProtKB">
        <authorList>
            <consortium name="EnsemblPlants"/>
        </authorList>
    </citation>
    <scope>IDENTIFICATION</scope>
</reference>
<protein>
    <submittedName>
        <fullName evidence="3">Uncharacterized protein</fullName>
    </submittedName>
</protein>
<evidence type="ECO:0000313" key="3">
    <source>
        <dbReference type="EnsemblPlants" id="ORUFI05G18600.1"/>
    </source>
</evidence>
<dbReference type="InterPro" id="IPR035966">
    <property type="entry name" value="PKF_sf"/>
</dbReference>
<feature type="compositionally biased region" description="Pro residues" evidence="2">
    <location>
        <begin position="148"/>
        <end position="159"/>
    </location>
</feature>
<dbReference type="AlphaFoldDB" id="A0A0E0PMU4"/>
<dbReference type="HOGENOM" id="CLU_1274051_0_0_1"/>
<dbReference type="InterPro" id="IPR050929">
    <property type="entry name" value="PFKA"/>
</dbReference>
<reference evidence="4" key="1">
    <citation type="submission" date="2013-06" db="EMBL/GenBank/DDBJ databases">
        <authorList>
            <person name="Zhao Q."/>
        </authorList>
    </citation>
    <scope>NUCLEOTIDE SEQUENCE</scope>
    <source>
        <strain evidence="4">cv. W1943</strain>
    </source>
</reference>